<accession>A0A8U1F589</accession>
<feature type="domain" description="Sec23/Sec24 helical" evidence="2">
    <location>
        <begin position="122"/>
        <end position="220"/>
    </location>
</feature>
<dbReference type="GO" id="GO:0030127">
    <property type="term" value="C:COPII vesicle coat"/>
    <property type="evidence" value="ECO:0007669"/>
    <property type="project" value="InterPro"/>
</dbReference>
<dbReference type="Pfam" id="PF08033">
    <property type="entry name" value="Sec23_BS"/>
    <property type="match status" value="1"/>
</dbReference>
<dbReference type="GO" id="GO:0006886">
    <property type="term" value="P:intracellular protein transport"/>
    <property type="evidence" value="ECO:0007669"/>
    <property type="project" value="InterPro"/>
</dbReference>
<organism evidence="4 5">
    <name type="scientific">Salvelinus namaycush</name>
    <name type="common">Lake trout</name>
    <name type="synonym">Salmo namaycush</name>
    <dbReference type="NCBI Taxonomy" id="8040"/>
    <lineage>
        <taxon>Eukaryota</taxon>
        <taxon>Metazoa</taxon>
        <taxon>Chordata</taxon>
        <taxon>Craniata</taxon>
        <taxon>Vertebrata</taxon>
        <taxon>Euteleostomi</taxon>
        <taxon>Actinopterygii</taxon>
        <taxon>Neopterygii</taxon>
        <taxon>Teleostei</taxon>
        <taxon>Protacanthopterygii</taxon>
        <taxon>Salmoniformes</taxon>
        <taxon>Salmonidae</taxon>
        <taxon>Salmoninae</taxon>
        <taxon>Salvelinus</taxon>
    </lineage>
</organism>
<comment type="subcellular location">
    <subcellularLocation>
        <location evidence="1">Endomembrane system</location>
        <topology evidence="1">Peripheral membrane protein</topology>
        <orientation evidence="1">Cytoplasmic side</orientation>
    </subcellularLocation>
</comment>
<dbReference type="InterPro" id="IPR036180">
    <property type="entry name" value="Gelsolin-like_dom_sf"/>
</dbReference>
<dbReference type="Gene3D" id="3.40.20.10">
    <property type="entry name" value="Severin"/>
    <property type="match status" value="1"/>
</dbReference>
<dbReference type="GO" id="GO:0090110">
    <property type="term" value="P:COPII-coated vesicle cargo loading"/>
    <property type="evidence" value="ECO:0007669"/>
    <property type="project" value="TreeGrafter"/>
</dbReference>
<sequence length="375" mass="41759">MFQGELDRERFSCDLRRTVETETGYRATLRVHVSKDLRVSGCYGSFVPGPNPAHVAMATLDWRTTLAVELTHSRALDEKRGVVVQTVLSYTSQQGERRTRVHSLSLCCSHHLLDTFCNCQAQTLLTFYCKKMYCAVLERPLQELREELQTEVTESLACYRKHCSASSVSPGQLVLPQYLKTLPVYLNSLRKSEVLLPGLRSSVHQRLQLRCQVVSMDTKTTAGHFYPLLLPLPVGGNTSSPLSLGEAVRCTAASLDHGGLYLVHGPLVLLLWVGHNVSNTSLVQLFNITCLSTLPSGETKLPVLDNPLSVSVRSLINTLNSQTHYTRKLRVVKQGDSCEEALQRLLVEDKSPNGGASYADFLYHLHVNSIQLLVR</sequence>
<dbReference type="GO" id="GO:0000149">
    <property type="term" value="F:SNARE binding"/>
    <property type="evidence" value="ECO:0007669"/>
    <property type="project" value="TreeGrafter"/>
</dbReference>
<dbReference type="Gene3D" id="1.20.120.730">
    <property type="entry name" value="Sec23/Sec24 helical domain"/>
    <property type="match status" value="1"/>
</dbReference>
<dbReference type="SUPFAM" id="SSF81995">
    <property type="entry name" value="beta-sandwich domain of Sec23/24"/>
    <property type="match status" value="1"/>
</dbReference>
<protein>
    <submittedName>
        <fullName evidence="5">Protein transport protein Sec24C-like</fullName>
    </submittedName>
</protein>
<keyword evidence="4" id="KW-1185">Reference proteome</keyword>
<dbReference type="InterPro" id="IPR006900">
    <property type="entry name" value="Sec23/24_helical_dom"/>
</dbReference>
<dbReference type="AlphaFoldDB" id="A0A8U1F589"/>
<dbReference type="PANTHER" id="PTHR13803:SF29">
    <property type="entry name" value="PROTEIN TRANSPORT PROTEIN SEC24C"/>
    <property type="match status" value="1"/>
</dbReference>
<dbReference type="GO" id="GO:0070971">
    <property type="term" value="C:endoplasmic reticulum exit site"/>
    <property type="evidence" value="ECO:0007669"/>
    <property type="project" value="TreeGrafter"/>
</dbReference>
<dbReference type="SUPFAM" id="SSF81811">
    <property type="entry name" value="Helical domain of Sec23/24"/>
    <property type="match status" value="1"/>
</dbReference>
<dbReference type="Proteomes" id="UP000808372">
    <property type="component" value="Chromosome 18"/>
</dbReference>
<dbReference type="Pfam" id="PF04815">
    <property type="entry name" value="Sec23_helical"/>
    <property type="match status" value="1"/>
</dbReference>
<dbReference type="PANTHER" id="PTHR13803">
    <property type="entry name" value="SEC24-RELATED PROTEIN"/>
    <property type="match status" value="1"/>
</dbReference>
<dbReference type="KEGG" id="snh:120063483"/>
<gene>
    <name evidence="5" type="primary">LOC120063483</name>
</gene>
<dbReference type="GO" id="GO:0008270">
    <property type="term" value="F:zinc ion binding"/>
    <property type="evidence" value="ECO:0007669"/>
    <property type="project" value="TreeGrafter"/>
</dbReference>
<evidence type="ECO:0000259" key="3">
    <source>
        <dbReference type="Pfam" id="PF08033"/>
    </source>
</evidence>
<dbReference type="RefSeq" id="XP_038869794.1">
    <property type="nucleotide sequence ID" value="XM_039013866.1"/>
</dbReference>
<dbReference type="SUPFAM" id="SSF82754">
    <property type="entry name" value="C-terminal, gelsolin-like domain of Sec23/24"/>
    <property type="match status" value="1"/>
</dbReference>
<evidence type="ECO:0000256" key="1">
    <source>
        <dbReference type="ARBA" id="ARBA00029433"/>
    </source>
</evidence>
<reference evidence="5" key="1">
    <citation type="submission" date="2025-08" db="UniProtKB">
        <authorList>
            <consortium name="RefSeq"/>
        </authorList>
    </citation>
    <scope>IDENTIFICATION</scope>
    <source>
        <tissue evidence="5">White muscle</tissue>
    </source>
</reference>
<dbReference type="InterPro" id="IPR029006">
    <property type="entry name" value="ADF-H/Gelsolin-like_dom_sf"/>
</dbReference>
<proteinExistence type="predicted"/>
<dbReference type="GeneID" id="120063483"/>
<evidence type="ECO:0000313" key="4">
    <source>
        <dbReference type="Proteomes" id="UP000808372"/>
    </source>
</evidence>
<name>A0A8U1F589_SALNM</name>
<evidence type="ECO:0000259" key="2">
    <source>
        <dbReference type="Pfam" id="PF04815"/>
    </source>
</evidence>
<dbReference type="Gene3D" id="2.60.40.1670">
    <property type="entry name" value="beta-sandwich domain of Sec23/24"/>
    <property type="match status" value="1"/>
</dbReference>
<dbReference type="InterPro" id="IPR012990">
    <property type="entry name" value="Beta-sandwich_Sec23_24"/>
</dbReference>
<feature type="domain" description="Sec23/Sec24 beta-sandwich" evidence="3">
    <location>
        <begin position="24"/>
        <end position="106"/>
    </location>
</feature>
<dbReference type="InterPro" id="IPR050550">
    <property type="entry name" value="SEC23_SEC24_subfamily"/>
</dbReference>
<dbReference type="InterPro" id="IPR036175">
    <property type="entry name" value="Sec23/24_helical_dom_sf"/>
</dbReference>
<evidence type="ECO:0000313" key="5">
    <source>
        <dbReference type="RefSeq" id="XP_038869794.1"/>
    </source>
</evidence>